<dbReference type="InterPro" id="IPR039426">
    <property type="entry name" value="TonB-dep_rcpt-like"/>
</dbReference>
<keyword evidence="4" id="KW-0410">Iron transport</keyword>
<keyword evidence="9 11" id="KW-0472">Membrane</keyword>
<organism evidence="16 17">
    <name type="scientific">Candidatus Phycosocius spiralis</name>
    <dbReference type="NCBI Taxonomy" id="2815099"/>
    <lineage>
        <taxon>Bacteria</taxon>
        <taxon>Pseudomonadati</taxon>
        <taxon>Pseudomonadota</taxon>
        <taxon>Alphaproteobacteria</taxon>
        <taxon>Caulobacterales</taxon>
        <taxon>Caulobacterales incertae sedis</taxon>
        <taxon>Candidatus Phycosocius</taxon>
    </lineage>
</organism>
<evidence type="ECO:0000256" key="7">
    <source>
        <dbReference type="ARBA" id="ARBA00023065"/>
    </source>
</evidence>
<dbReference type="Pfam" id="PF00593">
    <property type="entry name" value="TonB_dep_Rec_b-barrel"/>
    <property type="match status" value="1"/>
</dbReference>
<evidence type="ECO:0000259" key="14">
    <source>
        <dbReference type="Pfam" id="PF00593"/>
    </source>
</evidence>
<evidence type="ECO:0000256" key="5">
    <source>
        <dbReference type="ARBA" id="ARBA00022692"/>
    </source>
</evidence>
<dbReference type="Pfam" id="PF07715">
    <property type="entry name" value="Plug"/>
    <property type="match status" value="1"/>
</dbReference>
<keyword evidence="10 11" id="KW-0998">Cell outer membrane</keyword>
<evidence type="ECO:0000256" key="8">
    <source>
        <dbReference type="ARBA" id="ARBA00023077"/>
    </source>
</evidence>
<keyword evidence="3 11" id="KW-1134">Transmembrane beta strand</keyword>
<keyword evidence="8 12" id="KW-0798">TonB box</keyword>
<feature type="signal peptide" evidence="13">
    <location>
        <begin position="1"/>
        <end position="31"/>
    </location>
</feature>
<keyword evidence="6" id="KW-0408">Iron</keyword>
<dbReference type="Proteomes" id="UP001161064">
    <property type="component" value="Unassembled WGS sequence"/>
</dbReference>
<keyword evidence="7" id="KW-0406">Ion transport</keyword>
<comment type="subcellular location">
    <subcellularLocation>
        <location evidence="1 11">Cell outer membrane</location>
        <topology evidence="1 11">Multi-pass membrane protein</topology>
    </subcellularLocation>
</comment>
<proteinExistence type="inferred from homology"/>
<gene>
    <name evidence="16" type="ORF">PsB1_1436</name>
</gene>
<dbReference type="Gene3D" id="2.40.170.20">
    <property type="entry name" value="TonB-dependent receptor, beta-barrel domain"/>
    <property type="match status" value="2"/>
</dbReference>
<name>A0ABQ4PW54_9PROT</name>
<dbReference type="InterPro" id="IPR036942">
    <property type="entry name" value="Beta-barrel_TonB_sf"/>
</dbReference>
<evidence type="ECO:0000259" key="15">
    <source>
        <dbReference type="Pfam" id="PF07715"/>
    </source>
</evidence>
<evidence type="ECO:0000256" key="6">
    <source>
        <dbReference type="ARBA" id="ARBA00023004"/>
    </source>
</evidence>
<dbReference type="InterPro" id="IPR000531">
    <property type="entry name" value="Beta-barrel_TonB"/>
</dbReference>
<dbReference type="PROSITE" id="PS52016">
    <property type="entry name" value="TONB_DEPENDENT_REC_3"/>
    <property type="match status" value="1"/>
</dbReference>
<evidence type="ECO:0000256" key="2">
    <source>
        <dbReference type="ARBA" id="ARBA00022448"/>
    </source>
</evidence>
<reference evidence="16" key="1">
    <citation type="submission" date="2021-05" db="EMBL/GenBank/DDBJ databases">
        <authorList>
            <person name="Tanabe Y."/>
        </authorList>
    </citation>
    <scope>NUCLEOTIDE SEQUENCE</scope>
    <source>
        <strain evidence="16">BOTRYCO-1</strain>
    </source>
</reference>
<reference evidence="16" key="2">
    <citation type="journal article" date="2023" name="ISME Commun">
        <title>Characterization of a bloom-associated alphaproteobacterial lineage, 'Candidatus Phycosocius': insights into freshwater algal-bacterial interactions.</title>
        <authorList>
            <person name="Tanabe Y."/>
            <person name="Yamaguchi H."/>
            <person name="Yoshida M."/>
            <person name="Kai A."/>
            <person name="Okazaki Y."/>
        </authorList>
    </citation>
    <scope>NUCLEOTIDE SEQUENCE</scope>
    <source>
        <strain evidence="16">BOTRYCO-1</strain>
    </source>
</reference>
<accession>A0ABQ4PW54</accession>
<evidence type="ECO:0000256" key="11">
    <source>
        <dbReference type="PROSITE-ProRule" id="PRU01360"/>
    </source>
</evidence>
<dbReference type="CDD" id="cd01347">
    <property type="entry name" value="ligand_gated_channel"/>
    <property type="match status" value="1"/>
</dbReference>
<evidence type="ECO:0000256" key="10">
    <source>
        <dbReference type="ARBA" id="ARBA00023237"/>
    </source>
</evidence>
<evidence type="ECO:0000256" key="9">
    <source>
        <dbReference type="ARBA" id="ARBA00023136"/>
    </source>
</evidence>
<evidence type="ECO:0000313" key="16">
    <source>
        <dbReference type="EMBL" id="GIU67282.1"/>
    </source>
</evidence>
<dbReference type="PANTHER" id="PTHR32552">
    <property type="entry name" value="FERRICHROME IRON RECEPTOR-RELATED"/>
    <property type="match status" value="1"/>
</dbReference>
<feature type="domain" description="TonB-dependent receptor plug" evidence="15">
    <location>
        <begin position="55"/>
        <end position="163"/>
    </location>
</feature>
<sequence>MRSISFFTTGKVGLLTSVCLVALSATSLAHAQSAAEPEEESDVIIVTATKRETTLQSIPVAVSVTSADTINQAQVRDLNDLQTLVPSLRVNTNQTSSNATFIIRGFGNGANNAGIEPSVAIFIDGVYRSRAAAGIGDLPNVQRVEVLRGPQSTLFGKNASAGVISIITREPKFEYGGSAEVSYGNFNALVAKADITGPIGDIAAGALAFGINKRDGFVRNLAINKKINDRDRYFVRGDLLINPIDELKVRAIVDYDHLNELCCAVANVKDGFTGDYIRAIGGKIASNNRFGDKVYSDIAPINKISNQGASLQIDYDFGLWQFTSISALRQSKNFSDGDIDFTSAALASAYNDFKIDTLTQEFRLASDYDGPLNFLLGGYYFNEKIDQKQGVVYQKDFRAYTNALTGGATSALALIERALGLPVGTTFQKQGTGTSETMGMKNDATSIFGTIDYHLTESLTLTAGFNYTDDIKKARINIVSTDSFSALDLNAFGAGYLTNLLTPLIGPVNANAVAVKVAGVRCPAEQPKGLPICNPFLGLSVLQFQPPFLNIPNAVESGKTHDSKTTYSFRLAWEINDTFNAYASYATGFKASSFNLSRDSRPFAADFIPGNPILNPPPSKIRSAGLALINLNTGTRYAGPEEATVSEIGLKARFPDGAFNLTLFDQKIDGFQSNIFVGTGFQLANAGSQSSKGVELDATYRPITPLTLTFATTYLDPKYDSFKQSAFGDLSGVKPAGIAKLTLNASASYVVTLGNDQSLTFRTDVYYQDKTQILDGLEGSRAAAIPYTNEINTWNGGIIYSLNNGWELTAWGRNLNNDRYLTTIFPSVAQADSVSGYPSQPRTFGVSAKYNW</sequence>
<keyword evidence="2 11" id="KW-0813">Transport</keyword>
<comment type="caution">
    <text evidence="16">The sequence shown here is derived from an EMBL/GenBank/DDBJ whole genome shotgun (WGS) entry which is preliminary data.</text>
</comment>
<dbReference type="PANTHER" id="PTHR32552:SF81">
    <property type="entry name" value="TONB-DEPENDENT OUTER MEMBRANE RECEPTOR"/>
    <property type="match status" value="1"/>
</dbReference>
<keyword evidence="17" id="KW-1185">Reference proteome</keyword>
<dbReference type="InterPro" id="IPR012910">
    <property type="entry name" value="Plug_dom"/>
</dbReference>
<evidence type="ECO:0000313" key="17">
    <source>
        <dbReference type="Proteomes" id="UP001161064"/>
    </source>
</evidence>
<dbReference type="RefSeq" id="WP_284360116.1">
    <property type="nucleotide sequence ID" value="NZ_BPFZ01000008.1"/>
</dbReference>
<dbReference type="EMBL" id="BPFZ01000008">
    <property type="protein sequence ID" value="GIU67282.1"/>
    <property type="molecule type" value="Genomic_DNA"/>
</dbReference>
<protein>
    <submittedName>
        <fullName evidence="16">TonB-dependent receptor</fullName>
    </submittedName>
</protein>
<evidence type="ECO:0000256" key="1">
    <source>
        <dbReference type="ARBA" id="ARBA00004571"/>
    </source>
</evidence>
<evidence type="ECO:0000256" key="3">
    <source>
        <dbReference type="ARBA" id="ARBA00022452"/>
    </source>
</evidence>
<feature type="chain" id="PRO_5045866780" evidence="13">
    <location>
        <begin position="32"/>
        <end position="852"/>
    </location>
</feature>
<evidence type="ECO:0000256" key="12">
    <source>
        <dbReference type="RuleBase" id="RU003357"/>
    </source>
</evidence>
<keyword evidence="5 11" id="KW-0812">Transmembrane</keyword>
<evidence type="ECO:0000256" key="13">
    <source>
        <dbReference type="SAM" id="SignalP"/>
    </source>
</evidence>
<evidence type="ECO:0000256" key="4">
    <source>
        <dbReference type="ARBA" id="ARBA00022496"/>
    </source>
</evidence>
<keyword evidence="13" id="KW-0732">Signal</keyword>
<dbReference type="SUPFAM" id="SSF56935">
    <property type="entry name" value="Porins"/>
    <property type="match status" value="1"/>
</dbReference>
<keyword evidence="16" id="KW-0675">Receptor</keyword>
<feature type="domain" description="TonB-dependent receptor-like beta-barrel" evidence="14">
    <location>
        <begin position="278"/>
        <end position="815"/>
    </location>
</feature>
<comment type="similarity">
    <text evidence="11 12">Belongs to the TonB-dependent receptor family.</text>
</comment>